<proteinExistence type="predicted"/>
<dbReference type="EMBL" id="OU503058">
    <property type="protein sequence ID" value="CAI9787743.1"/>
    <property type="molecule type" value="Genomic_DNA"/>
</dbReference>
<dbReference type="AlphaFoldDB" id="A0AAD2AHA6"/>
<evidence type="ECO:0000313" key="2">
    <source>
        <dbReference type="Proteomes" id="UP000834106"/>
    </source>
</evidence>
<keyword evidence="2" id="KW-1185">Reference proteome</keyword>
<gene>
    <name evidence="1" type="ORF">FPE_LOCUS35173</name>
</gene>
<evidence type="ECO:0000313" key="1">
    <source>
        <dbReference type="EMBL" id="CAI9787743.1"/>
    </source>
</evidence>
<dbReference type="Proteomes" id="UP000834106">
    <property type="component" value="Chromosome 23"/>
</dbReference>
<organism evidence="1 2">
    <name type="scientific">Fraxinus pennsylvanica</name>
    <dbReference type="NCBI Taxonomy" id="56036"/>
    <lineage>
        <taxon>Eukaryota</taxon>
        <taxon>Viridiplantae</taxon>
        <taxon>Streptophyta</taxon>
        <taxon>Embryophyta</taxon>
        <taxon>Tracheophyta</taxon>
        <taxon>Spermatophyta</taxon>
        <taxon>Magnoliopsida</taxon>
        <taxon>eudicotyledons</taxon>
        <taxon>Gunneridae</taxon>
        <taxon>Pentapetalae</taxon>
        <taxon>asterids</taxon>
        <taxon>lamiids</taxon>
        <taxon>Lamiales</taxon>
        <taxon>Oleaceae</taxon>
        <taxon>Oleeae</taxon>
        <taxon>Fraxinus</taxon>
    </lineage>
</organism>
<sequence>MRPAASLRKNGLQEDLEKETETDVLIIFAGVSVTIVGAGHAKLDAVKWLRFSLFWSLTTVLGGSVITDVHSWMGIGVSNSLQAMCTRWGNDPLSYGSYSHIRVLLFRNSFRSQIRRCSTCSSLCSSFPLAEVMAARGIQGATTLLCPLNFASMRV</sequence>
<protein>
    <submittedName>
        <fullName evidence="1">Uncharacterized protein</fullName>
    </submittedName>
</protein>
<name>A0AAD2AHA6_9LAMI</name>
<reference evidence="1" key="1">
    <citation type="submission" date="2023-05" db="EMBL/GenBank/DDBJ databases">
        <authorList>
            <person name="Huff M."/>
        </authorList>
    </citation>
    <scope>NUCLEOTIDE SEQUENCE</scope>
</reference>
<accession>A0AAD2AHA6</accession>